<dbReference type="GO" id="GO:0005634">
    <property type="term" value="C:nucleus"/>
    <property type="evidence" value="ECO:0007669"/>
    <property type="project" value="UniProtKB-SubCell"/>
</dbReference>
<dbReference type="PANTHER" id="PTHR12189">
    <property type="entry name" value="MRNA GUANINE-7- METHYLTRANSFERASE"/>
    <property type="match status" value="1"/>
</dbReference>
<dbReference type="GO" id="GO:0003723">
    <property type="term" value="F:RNA binding"/>
    <property type="evidence" value="ECO:0007669"/>
    <property type="project" value="UniProtKB-KW"/>
</dbReference>
<dbReference type="OrthoDB" id="10248867at2759"/>
<proteinExistence type="inferred from homology"/>
<feature type="site" description="mRNA cap binding" evidence="12">
    <location>
        <position position="354"/>
    </location>
</feature>
<keyword evidence="16" id="KW-1185">Reference proteome</keyword>
<gene>
    <name evidence="15" type="ORF">KP79_PYT13774</name>
</gene>
<evidence type="ECO:0000256" key="8">
    <source>
        <dbReference type="ARBA" id="ARBA00023242"/>
    </source>
</evidence>
<feature type="binding site" evidence="12">
    <location>
        <begin position="43"/>
        <end position="44"/>
    </location>
    <ligand>
        <name>mRNA</name>
        <dbReference type="ChEBI" id="CHEBI:33699"/>
    </ligand>
</feature>
<evidence type="ECO:0000256" key="11">
    <source>
        <dbReference type="PIRSR" id="PIRSR028762-1"/>
    </source>
</evidence>
<protein>
    <recommendedName>
        <fullName evidence="10">mRNA cap guanine-N(7) methyltransferase</fullName>
        <ecNumber evidence="10">2.1.1.56</ecNumber>
    </recommendedName>
    <alternativeName>
        <fullName evidence="10">mRNA (guanine-N(7))-methyltransferase</fullName>
    </alternativeName>
    <alternativeName>
        <fullName evidence="10">mRNA cap methyltransferase</fullName>
    </alternativeName>
</protein>
<reference evidence="15 16" key="1">
    <citation type="journal article" date="2017" name="Nat. Ecol. Evol.">
        <title>Scallop genome provides insights into evolution of bilaterian karyotype and development.</title>
        <authorList>
            <person name="Wang S."/>
            <person name="Zhang J."/>
            <person name="Jiao W."/>
            <person name="Li J."/>
            <person name="Xun X."/>
            <person name="Sun Y."/>
            <person name="Guo X."/>
            <person name="Huan P."/>
            <person name="Dong B."/>
            <person name="Zhang L."/>
            <person name="Hu X."/>
            <person name="Sun X."/>
            <person name="Wang J."/>
            <person name="Zhao C."/>
            <person name="Wang Y."/>
            <person name="Wang D."/>
            <person name="Huang X."/>
            <person name="Wang R."/>
            <person name="Lv J."/>
            <person name="Li Y."/>
            <person name="Zhang Z."/>
            <person name="Liu B."/>
            <person name="Lu W."/>
            <person name="Hui Y."/>
            <person name="Liang J."/>
            <person name="Zhou Z."/>
            <person name="Hou R."/>
            <person name="Li X."/>
            <person name="Liu Y."/>
            <person name="Li H."/>
            <person name="Ning X."/>
            <person name="Lin Y."/>
            <person name="Zhao L."/>
            <person name="Xing Q."/>
            <person name="Dou J."/>
            <person name="Li Y."/>
            <person name="Mao J."/>
            <person name="Guo H."/>
            <person name="Dou H."/>
            <person name="Li T."/>
            <person name="Mu C."/>
            <person name="Jiang W."/>
            <person name="Fu Q."/>
            <person name="Fu X."/>
            <person name="Miao Y."/>
            <person name="Liu J."/>
            <person name="Yu Q."/>
            <person name="Li R."/>
            <person name="Liao H."/>
            <person name="Li X."/>
            <person name="Kong Y."/>
            <person name="Jiang Z."/>
            <person name="Chourrout D."/>
            <person name="Li R."/>
            <person name="Bao Z."/>
        </authorList>
    </citation>
    <scope>NUCLEOTIDE SEQUENCE [LARGE SCALE GENOMIC DNA]</scope>
    <source>
        <strain evidence="15 16">PY_sf001</strain>
    </source>
</reference>
<keyword evidence="3 10" id="KW-0507">mRNA processing</keyword>
<dbReference type="PANTHER" id="PTHR12189:SF2">
    <property type="entry name" value="MRNA CAP GUANINE-N7 METHYLTRANSFERASE"/>
    <property type="match status" value="1"/>
</dbReference>
<evidence type="ECO:0000256" key="5">
    <source>
        <dbReference type="ARBA" id="ARBA00022691"/>
    </source>
</evidence>
<keyword evidence="6 10" id="KW-0694">RNA-binding</keyword>
<comment type="caution">
    <text evidence="15">The sequence shown here is derived from an EMBL/GenBank/DDBJ whole genome shotgun (WGS) entry which is preliminary data.</text>
</comment>
<feature type="binding site" evidence="11">
    <location>
        <position position="74"/>
    </location>
    <ligand>
        <name>S-adenosyl-L-methionine</name>
        <dbReference type="ChEBI" id="CHEBI:59789"/>
    </ligand>
</feature>
<feature type="binding site" evidence="11">
    <location>
        <position position="157"/>
    </location>
    <ligand>
        <name>S-adenosyl-L-methionine</name>
        <dbReference type="ChEBI" id="CHEBI:59789"/>
    </ligand>
</feature>
<dbReference type="GO" id="GO:0004482">
    <property type="term" value="F:mRNA 5'-cap (guanine-N7-)-methyltransferase activity"/>
    <property type="evidence" value="ECO:0007669"/>
    <property type="project" value="UniProtKB-EC"/>
</dbReference>
<keyword evidence="5 10" id="KW-0949">S-adenosyl-L-methionine</keyword>
<evidence type="ECO:0000256" key="4">
    <source>
        <dbReference type="ARBA" id="ARBA00022679"/>
    </source>
</evidence>
<feature type="domain" description="MRNA cap 0 methyltransferase" evidence="14">
    <location>
        <begin position="34"/>
        <end position="362"/>
    </location>
</feature>
<organism evidence="15 16">
    <name type="scientific">Mizuhopecten yessoensis</name>
    <name type="common">Japanese scallop</name>
    <name type="synonym">Patinopecten yessoensis</name>
    <dbReference type="NCBI Taxonomy" id="6573"/>
    <lineage>
        <taxon>Eukaryota</taxon>
        <taxon>Metazoa</taxon>
        <taxon>Spiralia</taxon>
        <taxon>Lophotrochozoa</taxon>
        <taxon>Mollusca</taxon>
        <taxon>Bivalvia</taxon>
        <taxon>Autobranchia</taxon>
        <taxon>Pteriomorphia</taxon>
        <taxon>Pectinida</taxon>
        <taxon>Pectinoidea</taxon>
        <taxon>Pectinidae</taxon>
        <taxon>Mizuhopecten</taxon>
    </lineage>
</organism>
<dbReference type="PIRSF" id="PIRSF028762">
    <property type="entry name" value="ABD1"/>
    <property type="match status" value="1"/>
</dbReference>
<evidence type="ECO:0000256" key="13">
    <source>
        <dbReference type="SAM" id="MobiDB-lite"/>
    </source>
</evidence>
<dbReference type="InterPro" id="IPR039753">
    <property type="entry name" value="RG7MT1"/>
</dbReference>
<dbReference type="CDD" id="cd02440">
    <property type="entry name" value="AdoMet_MTases"/>
    <property type="match status" value="1"/>
</dbReference>
<dbReference type="Proteomes" id="UP000242188">
    <property type="component" value="Unassembled WGS sequence"/>
</dbReference>
<dbReference type="InterPro" id="IPR004971">
    <property type="entry name" value="mRNA_G-N7_MeTrfase_dom"/>
</dbReference>
<feature type="binding site" evidence="11">
    <location>
        <position position="47"/>
    </location>
    <ligand>
        <name>S-adenosyl-L-methionine</name>
        <dbReference type="ChEBI" id="CHEBI:59789"/>
    </ligand>
</feature>
<feature type="binding site" evidence="11">
    <location>
        <position position="134"/>
    </location>
    <ligand>
        <name>S-adenosyl-L-methionine</name>
        <dbReference type="ChEBI" id="CHEBI:59789"/>
    </ligand>
</feature>
<evidence type="ECO:0000313" key="16">
    <source>
        <dbReference type="Proteomes" id="UP000242188"/>
    </source>
</evidence>
<dbReference type="InterPro" id="IPR016899">
    <property type="entry name" value="mRNA_G-N7_MeTrfase_euk"/>
</dbReference>
<evidence type="ECO:0000256" key="9">
    <source>
        <dbReference type="ARBA" id="ARBA00044712"/>
    </source>
</evidence>
<comment type="similarity">
    <text evidence="10">Belongs to the class I-like SAM-binding methyltransferase superfamily. mRNA cap 0 methyltransferase family.</text>
</comment>
<keyword evidence="8 10" id="KW-0539">Nucleus</keyword>
<feature type="site" description="mRNA cap binding" evidence="12">
    <location>
        <position position="83"/>
    </location>
</feature>
<dbReference type="Pfam" id="PF03291">
    <property type="entry name" value="mRNA_G-N7_MeTrfase"/>
    <property type="match status" value="1"/>
</dbReference>
<evidence type="ECO:0000256" key="1">
    <source>
        <dbReference type="ARBA" id="ARBA00004123"/>
    </source>
</evidence>
<evidence type="ECO:0000313" key="15">
    <source>
        <dbReference type="EMBL" id="OWF56493.1"/>
    </source>
</evidence>
<keyword evidence="4 10" id="KW-0808">Transferase</keyword>
<feature type="binding site" evidence="11">
    <location>
        <position position="162"/>
    </location>
    <ligand>
        <name>S-adenosyl-L-methionine</name>
        <dbReference type="ChEBI" id="CHEBI:59789"/>
    </ligand>
</feature>
<feature type="site" description="mRNA cap binding" evidence="12">
    <location>
        <position position="108"/>
    </location>
</feature>
<sequence>MAEQSTQEQADHTSTVAKHYNELQESGLEKRKESRIFHLRNFNNWMKSVLIGETIQTVCRQSQERVDLSVLDICCGKGGDLLKWKKGQISKIVCADIAETSVEQCHSRYQEMVDRARNDRGPNRIFSAEFIAADCTKKRLKDMYKDSNMSFDIASCQFSFHYCFESYPQAKLMLQNACECLKLGGYFIGTTPDSYEIVRRFRDSPDHRAGNDVYSVTFCGEDVDNIPLFGAKYDFHLEGVVDCPEFLVYFPVLEKMAEEFGMKLVYRKPFDEYFAEKSEMGEHRALLGRMSALECYPPPEGTALVGNCPEDYKDTEIGLNKLKDEDARPEDLKRHRPARVGTLSQAEWDASTIYLAFAFQKVKDINTGKLWTEPNSKERSRKRHSDQHTDTAECSDKQQKTS</sequence>
<dbReference type="EC" id="2.1.1.56" evidence="10"/>
<accession>A0A210R621</accession>
<comment type="catalytic activity">
    <reaction evidence="9">
        <text>a 5'-end (5'-triphosphoguanosine)-ribonucleoside in mRNA + S-adenosyl-L-methionine = a 5'-end (N(7)-methyl 5'-triphosphoguanosine)-ribonucleoside in mRNA + S-adenosyl-L-homocysteine</text>
        <dbReference type="Rhea" id="RHEA:67008"/>
        <dbReference type="Rhea" id="RHEA-COMP:17166"/>
        <dbReference type="Rhea" id="RHEA-COMP:17167"/>
        <dbReference type="ChEBI" id="CHEBI:57856"/>
        <dbReference type="ChEBI" id="CHEBI:59789"/>
        <dbReference type="ChEBI" id="CHEBI:156461"/>
        <dbReference type="ChEBI" id="CHEBI:167617"/>
        <dbReference type="EC" id="2.1.1.56"/>
    </reaction>
</comment>
<feature type="site" description="mRNA cap binding" evidence="12">
    <location>
        <position position="161"/>
    </location>
</feature>
<keyword evidence="7 10" id="KW-0506">mRNA capping</keyword>
<evidence type="ECO:0000256" key="3">
    <source>
        <dbReference type="ARBA" id="ARBA00022664"/>
    </source>
</evidence>
<dbReference type="STRING" id="6573.A0A210R621"/>
<feature type="region of interest" description="Disordered" evidence="13">
    <location>
        <begin position="368"/>
        <end position="402"/>
    </location>
</feature>
<feature type="binding site" evidence="11">
    <location>
        <position position="96"/>
    </location>
    <ligand>
        <name>S-adenosyl-L-methionine</name>
        <dbReference type="ChEBI" id="CHEBI:59789"/>
    </ligand>
</feature>
<dbReference type="InterPro" id="IPR029063">
    <property type="entry name" value="SAM-dependent_MTases_sf"/>
</dbReference>
<dbReference type="SUPFAM" id="SSF53335">
    <property type="entry name" value="S-adenosyl-L-methionine-dependent methyltransferases"/>
    <property type="match status" value="1"/>
</dbReference>
<feature type="site" description="mRNA cap binding" evidence="12">
    <location>
        <position position="77"/>
    </location>
</feature>
<evidence type="ECO:0000256" key="10">
    <source>
        <dbReference type="PIRNR" id="PIRNR028762"/>
    </source>
</evidence>
<evidence type="ECO:0000256" key="7">
    <source>
        <dbReference type="ARBA" id="ARBA00023042"/>
    </source>
</evidence>
<dbReference type="EMBL" id="NEDP02000186">
    <property type="protein sequence ID" value="OWF56493.1"/>
    <property type="molecule type" value="Genomic_DNA"/>
</dbReference>
<evidence type="ECO:0000256" key="6">
    <source>
        <dbReference type="ARBA" id="ARBA00022884"/>
    </source>
</evidence>
<dbReference type="PROSITE" id="PS51562">
    <property type="entry name" value="RNA_CAP0_MT"/>
    <property type="match status" value="1"/>
</dbReference>
<dbReference type="Gene3D" id="3.40.50.150">
    <property type="entry name" value="Vaccinia Virus protein VP39"/>
    <property type="match status" value="1"/>
</dbReference>
<feature type="site" description="mRNA cap binding" evidence="12">
    <location>
        <position position="245"/>
    </location>
</feature>
<feature type="compositionally biased region" description="Basic and acidic residues" evidence="13">
    <location>
        <begin position="386"/>
        <end position="402"/>
    </location>
</feature>
<evidence type="ECO:0000256" key="2">
    <source>
        <dbReference type="ARBA" id="ARBA00022603"/>
    </source>
</evidence>
<evidence type="ECO:0000256" key="12">
    <source>
        <dbReference type="PIRSR" id="PIRSR028762-2"/>
    </source>
</evidence>
<keyword evidence="2 10" id="KW-0489">Methyltransferase</keyword>
<comment type="subcellular location">
    <subcellularLocation>
        <location evidence="1 10">Nucleus</location>
    </subcellularLocation>
</comment>
<dbReference type="AlphaFoldDB" id="A0A210R621"/>
<evidence type="ECO:0000259" key="14">
    <source>
        <dbReference type="PROSITE" id="PS51562"/>
    </source>
</evidence>
<name>A0A210R621_MIZYE</name>